<reference evidence="2" key="1">
    <citation type="submission" date="2020-10" db="EMBL/GenBank/DDBJ databases">
        <authorList>
            <person name="Gilroy R."/>
        </authorList>
    </citation>
    <scope>NUCLEOTIDE SEQUENCE</scope>
    <source>
        <strain evidence="2">17113</strain>
    </source>
</reference>
<dbReference type="PANTHER" id="PTHR30050:SF8">
    <property type="entry name" value="PRIMOSOMAL PROTEIN DNAI"/>
    <property type="match status" value="1"/>
</dbReference>
<dbReference type="GO" id="GO:0006260">
    <property type="term" value="P:DNA replication"/>
    <property type="evidence" value="ECO:0007669"/>
    <property type="project" value="TreeGrafter"/>
</dbReference>
<keyword evidence="2" id="KW-0067">ATP-binding</keyword>
<dbReference type="InterPro" id="IPR027417">
    <property type="entry name" value="P-loop_NTPase"/>
</dbReference>
<gene>
    <name evidence="2" type="ORF">IAC61_01285</name>
</gene>
<comment type="caution">
    <text evidence="2">The sequence shown here is derived from an EMBL/GenBank/DDBJ whole genome shotgun (WGS) entry which is preliminary data.</text>
</comment>
<sequence length="307" mass="33558">MGSKANYIGADPGFKTGKAGLDEATSGLSLEVAEDPFEYLKSDKAVYAFIKSLGLTKNEVKANLTVLLEYQADQAICSSCPGRDKCPKDNKLSELSLELVGGRLKRFVGPCRKEKDRISLASRFFIASCPEEWFFGKANSTKSRNDVATHLTKAMKGTGHPWVYVTGGSGSGKSFLLAKAANKYSLAHPGCAFVSTPDIVEELKDESIRAKAKFNSDMKRLQECPLLVLDDFGNEFMSEYNYSTILYPLLNARARAKAVTFFSSDFTFEEIASMYAGKIGAIRAEKLKGLLSSFAGKERVLDGLPLD</sequence>
<protein>
    <submittedName>
        <fullName evidence="2">ATP-binding protein</fullName>
    </submittedName>
</protein>
<reference evidence="2" key="2">
    <citation type="journal article" date="2021" name="PeerJ">
        <title>Extensive microbial diversity within the chicken gut microbiome revealed by metagenomics and culture.</title>
        <authorList>
            <person name="Gilroy R."/>
            <person name="Ravi A."/>
            <person name="Getino M."/>
            <person name="Pursley I."/>
            <person name="Horton D.L."/>
            <person name="Alikhan N.F."/>
            <person name="Baker D."/>
            <person name="Gharbi K."/>
            <person name="Hall N."/>
            <person name="Watson M."/>
            <person name="Adriaenssens E.M."/>
            <person name="Foster-Nyarko E."/>
            <person name="Jarju S."/>
            <person name="Secka A."/>
            <person name="Antonio M."/>
            <person name="Oren A."/>
            <person name="Chaudhuri R.R."/>
            <person name="La Ragione R."/>
            <person name="Hildebrand F."/>
            <person name="Pallen M.J."/>
        </authorList>
    </citation>
    <scope>NUCLEOTIDE SEQUENCE</scope>
    <source>
        <strain evidence="2">17113</strain>
    </source>
</reference>
<dbReference type="AlphaFoldDB" id="A0A9D9DEU3"/>
<dbReference type="PANTHER" id="PTHR30050">
    <property type="entry name" value="CHROMOSOMAL REPLICATION INITIATOR PROTEIN DNAA"/>
    <property type="match status" value="1"/>
</dbReference>
<feature type="domain" description="IstB-like ATP-binding" evidence="1">
    <location>
        <begin position="163"/>
        <end position="275"/>
    </location>
</feature>
<dbReference type="Proteomes" id="UP000823634">
    <property type="component" value="Unassembled WGS sequence"/>
</dbReference>
<keyword evidence="2" id="KW-0547">Nucleotide-binding</keyword>
<proteinExistence type="predicted"/>
<evidence type="ECO:0000313" key="3">
    <source>
        <dbReference type="Proteomes" id="UP000823634"/>
    </source>
</evidence>
<organism evidence="2 3">
    <name type="scientific">Candidatus Alloenteromonas pullistercoris</name>
    <dbReference type="NCBI Taxonomy" id="2840785"/>
    <lineage>
        <taxon>Bacteria</taxon>
        <taxon>Bacillati</taxon>
        <taxon>Bacillota</taxon>
        <taxon>Bacillota incertae sedis</taxon>
        <taxon>Candidatus Alloenteromonas</taxon>
    </lineage>
</organism>
<dbReference type="EMBL" id="JADINA010000010">
    <property type="protein sequence ID" value="MBO8425940.1"/>
    <property type="molecule type" value="Genomic_DNA"/>
</dbReference>
<dbReference type="SUPFAM" id="SSF52540">
    <property type="entry name" value="P-loop containing nucleoside triphosphate hydrolases"/>
    <property type="match status" value="1"/>
</dbReference>
<accession>A0A9D9DEU3</accession>
<name>A0A9D9DEU3_9FIRM</name>
<dbReference type="Pfam" id="PF01695">
    <property type="entry name" value="IstB_IS21"/>
    <property type="match status" value="1"/>
</dbReference>
<dbReference type="GO" id="GO:0005524">
    <property type="term" value="F:ATP binding"/>
    <property type="evidence" value="ECO:0007669"/>
    <property type="project" value="UniProtKB-KW"/>
</dbReference>
<dbReference type="InterPro" id="IPR002611">
    <property type="entry name" value="IstB_ATP-bd"/>
</dbReference>
<dbReference type="Gene3D" id="3.40.50.300">
    <property type="entry name" value="P-loop containing nucleotide triphosphate hydrolases"/>
    <property type="match status" value="1"/>
</dbReference>
<evidence type="ECO:0000313" key="2">
    <source>
        <dbReference type="EMBL" id="MBO8425940.1"/>
    </source>
</evidence>
<evidence type="ECO:0000259" key="1">
    <source>
        <dbReference type="Pfam" id="PF01695"/>
    </source>
</evidence>